<protein>
    <submittedName>
        <fullName evidence="1">Uncharacterized protein</fullName>
    </submittedName>
</protein>
<dbReference type="EMBL" id="JAUNZN010000009">
    <property type="protein sequence ID" value="KAK4816988.1"/>
    <property type="molecule type" value="Genomic_DNA"/>
</dbReference>
<name>A0AAN7MVN5_MYCAM</name>
<evidence type="ECO:0000313" key="1">
    <source>
        <dbReference type="EMBL" id="KAK4816988.1"/>
    </source>
</evidence>
<dbReference type="Proteomes" id="UP001333110">
    <property type="component" value="Unassembled WGS sequence"/>
</dbReference>
<reference evidence="1 2" key="1">
    <citation type="journal article" date="2023" name="J. Hered.">
        <title>Chromosome-level genome of the wood stork (Mycteria americana) provides insight into avian chromosome evolution.</title>
        <authorList>
            <person name="Flamio R. Jr."/>
            <person name="Ramstad K.M."/>
        </authorList>
    </citation>
    <scope>NUCLEOTIDE SEQUENCE [LARGE SCALE GENOMIC DNA]</scope>
    <source>
        <strain evidence="1">JAX WOST 10</strain>
    </source>
</reference>
<gene>
    <name evidence="1" type="ORF">QYF61_025908</name>
</gene>
<organism evidence="1 2">
    <name type="scientific">Mycteria americana</name>
    <name type="common">Wood stork</name>
    <dbReference type="NCBI Taxonomy" id="33587"/>
    <lineage>
        <taxon>Eukaryota</taxon>
        <taxon>Metazoa</taxon>
        <taxon>Chordata</taxon>
        <taxon>Craniata</taxon>
        <taxon>Vertebrata</taxon>
        <taxon>Euteleostomi</taxon>
        <taxon>Archelosauria</taxon>
        <taxon>Archosauria</taxon>
        <taxon>Dinosauria</taxon>
        <taxon>Saurischia</taxon>
        <taxon>Theropoda</taxon>
        <taxon>Coelurosauria</taxon>
        <taxon>Aves</taxon>
        <taxon>Neognathae</taxon>
        <taxon>Neoaves</taxon>
        <taxon>Aequornithes</taxon>
        <taxon>Ciconiiformes</taxon>
        <taxon>Ciconiidae</taxon>
        <taxon>Mycteria</taxon>
    </lineage>
</organism>
<accession>A0AAN7MVN5</accession>
<evidence type="ECO:0000313" key="2">
    <source>
        <dbReference type="Proteomes" id="UP001333110"/>
    </source>
</evidence>
<keyword evidence="2" id="KW-1185">Reference proteome</keyword>
<comment type="caution">
    <text evidence="1">The sequence shown here is derived from an EMBL/GenBank/DDBJ whole genome shotgun (WGS) entry which is preliminary data.</text>
</comment>
<sequence>MSQQRAVVVKKANGILEIIRKSVASMLREVMFPLYSNGFGAWLCFGAECDKVKALPVLSVFSQAADTPPLILWSEDLQQIWSAILGMGQKLEEHCRMAL</sequence>
<proteinExistence type="predicted"/>
<dbReference type="AlphaFoldDB" id="A0AAN7MVN5"/>